<proteinExistence type="predicted"/>
<name>A0ABY0H410_9PEZI</name>
<dbReference type="Proteomes" id="UP000294003">
    <property type="component" value="Unassembled WGS sequence"/>
</dbReference>
<feature type="region of interest" description="Disordered" evidence="1">
    <location>
        <begin position="1"/>
        <end position="53"/>
    </location>
</feature>
<organism evidence="2 3">
    <name type="scientific">Monosporascus cannonballus</name>
    <dbReference type="NCBI Taxonomy" id="155416"/>
    <lineage>
        <taxon>Eukaryota</taxon>
        <taxon>Fungi</taxon>
        <taxon>Dikarya</taxon>
        <taxon>Ascomycota</taxon>
        <taxon>Pezizomycotina</taxon>
        <taxon>Sordariomycetes</taxon>
        <taxon>Xylariomycetidae</taxon>
        <taxon>Xylariales</taxon>
        <taxon>Xylariales incertae sedis</taxon>
        <taxon>Monosporascus</taxon>
    </lineage>
</organism>
<reference evidence="2 3" key="1">
    <citation type="submission" date="2018-06" db="EMBL/GenBank/DDBJ databases">
        <title>Complete Genomes of Monosporascus.</title>
        <authorList>
            <person name="Robinson A.J."/>
            <person name="Natvig D.O."/>
        </authorList>
    </citation>
    <scope>NUCLEOTIDE SEQUENCE [LARGE SCALE GENOMIC DNA]</scope>
    <source>
        <strain evidence="2 3">CBS 609.92</strain>
    </source>
</reference>
<evidence type="ECO:0000313" key="3">
    <source>
        <dbReference type="Proteomes" id="UP000294003"/>
    </source>
</evidence>
<feature type="compositionally biased region" description="Polar residues" evidence="1">
    <location>
        <begin position="1"/>
        <end position="21"/>
    </location>
</feature>
<evidence type="ECO:0000313" key="2">
    <source>
        <dbReference type="EMBL" id="RYO81175.1"/>
    </source>
</evidence>
<protein>
    <submittedName>
        <fullName evidence="2">Uncharacterized protein</fullName>
    </submittedName>
</protein>
<keyword evidence="3" id="KW-1185">Reference proteome</keyword>
<sequence length="123" mass="13673">MTSSYPAPTPGSNLCLYSTGDSEPRDIIPRASPSRPNSNYWSPPTTPTSTHHTSAISALKSLSRYYESKHFVSEPGKLPLIDIRWRVWWLELRSASTLAEARWLLKAGYGPSNTNLRSIIPSA</sequence>
<gene>
    <name evidence="2" type="ORF">DL762_007275</name>
</gene>
<dbReference type="EMBL" id="QJNS01000260">
    <property type="protein sequence ID" value="RYO81175.1"/>
    <property type="molecule type" value="Genomic_DNA"/>
</dbReference>
<comment type="caution">
    <text evidence="2">The sequence shown here is derived from an EMBL/GenBank/DDBJ whole genome shotgun (WGS) entry which is preliminary data.</text>
</comment>
<accession>A0ABY0H410</accession>
<evidence type="ECO:0000256" key="1">
    <source>
        <dbReference type="SAM" id="MobiDB-lite"/>
    </source>
</evidence>